<dbReference type="Proteomes" id="UP000029725">
    <property type="component" value="Unassembled WGS sequence"/>
</dbReference>
<organism evidence="1 3">
    <name type="scientific">Mitosporidium daphniae</name>
    <dbReference type="NCBI Taxonomy" id="1485682"/>
    <lineage>
        <taxon>Eukaryota</taxon>
        <taxon>Fungi</taxon>
        <taxon>Fungi incertae sedis</taxon>
        <taxon>Microsporidia</taxon>
        <taxon>Mitosporidium</taxon>
    </lineage>
</organism>
<name>A0A098VN09_9MICR</name>
<dbReference type="HOGENOM" id="CLU_2655035_0_0_1"/>
<protein>
    <submittedName>
        <fullName evidence="1">Uncharacterized protein</fullName>
    </submittedName>
</protein>
<reference evidence="1 3" key="1">
    <citation type="submission" date="2014-04" db="EMBL/GenBank/DDBJ databases">
        <title>A new species of microsporidia sheds light on the evolution of extreme parasitism.</title>
        <authorList>
            <person name="Haag K.L."/>
            <person name="James T.Y."/>
            <person name="Larsson R."/>
            <person name="Schaer T.M."/>
            <person name="Refardt D."/>
            <person name="Pombert J.-F."/>
            <person name="Ebert D."/>
        </authorList>
    </citation>
    <scope>NUCLEOTIDE SEQUENCE [LARGE SCALE GENOMIC DNA]</scope>
    <source>
        <strain evidence="1 3">UGP3</strain>
        <tissue evidence="1">Spores</tissue>
    </source>
</reference>
<dbReference type="RefSeq" id="XP_013236645.1">
    <property type="nucleotide sequence ID" value="XM_013381191.1"/>
</dbReference>
<dbReference type="AlphaFoldDB" id="A0A098VN09"/>
<accession>A0A098VN09</accession>
<evidence type="ECO:0000313" key="3">
    <source>
        <dbReference type="Proteomes" id="UP000029725"/>
    </source>
</evidence>
<dbReference type="RefSeq" id="XP_013236621.1">
    <property type="nucleotide sequence ID" value="XM_013381167.1"/>
</dbReference>
<proteinExistence type="predicted"/>
<comment type="caution">
    <text evidence="1">The sequence shown here is derived from an EMBL/GenBank/DDBJ whole genome shotgun (WGS) entry which is preliminary data.</text>
</comment>
<dbReference type="VEuPathDB" id="MicrosporidiaDB:DI09_82p130"/>
<dbReference type="GeneID" id="25260921"/>
<keyword evidence="3" id="KW-1185">Reference proteome</keyword>
<gene>
    <name evidence="2" type="ORF">DI09_80p120</name>
    <name evidence="1" type="ORF">DI09_82p130</name>
</gene>
<sequence length="76" mass="8457">MLTCFCPLTEVSQHHHGGHTLPHSYDPCPEFSFEVPDPRTSAAAKSNYGALLAPAIKEIEILDSQVVFWNNHMIAH</sequence>
<dbReference type="EMBL" id="JMKJ01000591">
    <property type="protein sequence ID" value="KGG50218.1"/>
    <property type="molecule type" value="Genomic_DNA"/>
</dbReference>
<evidence type="ECO:0000313" key="2">
    <source>
        <dbReference type="EMBL" id="KGG50218.1"/>
    </source>
</evidence>
<evidence type="ECO:0000313" key="1">
    <source>
        <dbReference type="EMBL" id="KGG50194.1"/>
    </source>
</evidence>
<dbReference type="VEuPathDB" id="MicrosporidiaDB:DI09_80p120"/>
<dbReference type="EMBL" id="JMKJ01000593">
    <property type="protein sequence ID" value="KGG50194.1"/>
    <property type="molecule type" value="Genomic_DNA"/>
</dbReference>
<dbReference type="GeneID" id="25260896"/>